<sequence>MPPRLDPPGPGRAARRRRAAHGRGPQRVAGGPAVSPVGARPRPTTVVVLFGILVAATFAAFFVAQRLKNAPSVIQSLRINSAGPGNVFSPNGDGRRERVRIALKLKKADRVTLAVLDARGDVVRTLVDDRPVRAYETIGLPGVPWDGRDDAGRVVPDGRYRLRITLRNQGRSVVVPRSILKDTKPPTPLVTAIGPETAYGPELLPEAGDRPAQIHFGPALAFARLHIFRTAPGTIRVVRTADLKPGAREFDWDGTDDTGRRVSPGTYLAVPEWRDVAGNIGTSVPLDKAGLPVLGHGRLRGRGGITVRYLGARPPVTPALARDRVTIDVDSRRQRYTWEVRRVGGTAVKRSGAPKTRPRVVFAAPGGTSGAYVFQARTRTHTTRVVFAVQARRSVAGTAARPRGVLVVLPVITWQGLNPVDDDGDGAPNTLALGVPSRPFRVMGGGGLPAGFTDREAPILRWLDRTGRRYDVTTDLALMLGRGPRLTGHHGVLIPGDARWLPSRVRTNLRTFAREGGTVVSAGIDSLRRTVRIDDNGRLADPSAERATDLFGARLRPLVQHTSDLENFQDDADVSLFSGGDGLFGAVPSWEPTMSAGPDADLVARAVTVDPAGFNVIVAVRFGKGLVIRPGFPAFAPRLSTNDPAVTALMARMWTLLSR</sequence>
<evidence type="ECO:0000256" key="1">
    <source>
        <dbReference type="SAM" id="MobiDB-lite"/>
    </source>
</evidence>
<feature type="domain" description="N,N-dimethylformamidase beta subunit-like C-terminal" evidence="4">
    <location>
        <begin position="368"/>
        <end position="536"/>
    </location>
</feature>
<dbReference type="OrthoDB" id="5243810at2"/>
<reference evidence="5 6" key="1">
    <citation type="journal article" date="2018" name="J. Microbiol.">
        <title>Baekduia soli gen. nov., sp. nov., a novel bacterium isolated from the soil of Baekdu Mountain and proposal of a novel family name, Baekduiaceae fam. nov.</title>
        <authorList>
            <person name="An D.S."/>
            <person name="Siddiqi M.Z."/>
            <person name="Kim K.H."/>
            <person name="Yu H.S."/>
            <person name="Im W.T."/>
        </authorList>
    </citation>
    <scope>NUCLEOTIDE SEQUENCE [LARGE SCALE GENOMIC DNA]</scope>
    <source>
        <strain evidence="5 6">BR7-21</strain>
    </source>
</reference>
<evidence type="ECO:0000259" key="3">
    <source>
        <dbReference type="Pfam" id="PF13860"/>
    </source>
</evidence>
<feature type="transmembrane region" description="Helical" evidence="2">
    <location>
        <begin position="45"/>
        <end position="64"/>
    </location>
</feature>
<dbReference type="Gene3D" id="3.40.50.880">
    <property type="match status" value="1"/>
</dbReference>
<keyword evidence="2" id="KW-0472">Membrane</keyword>
<dbReference type="Gene3D" id="2.60.40.4070">
    <property type="match status" value="2"/>
</dbReference>
<proteinExistence type="predicted"/>
<keyword evidence="2" id="KW-0812">Transmembrane</keyword>
<evidence type="ECO:0000256" key="2">
    <source>
        <dbReference type="SAM" id="Phobius"/>
    </source>
</evidence>
<dbReference type="InterPro" id="IPR025965">
    <property type="entry name" value="FlgD/Vpr_Ig-like"/>
</dbReference>
<keyword evidence="6" id="KW-1185">Reference proteome</keyword>
<evidence type="ECO:0000313" key="6">
    <source>
        <dbReference type="Proteomes" id="UP000321805"/>
    </source>
</evidence>
<dbReference type="EMBL" id="CP042430">
    <property type="protein sequence ID" value="QEC50641.1"/>
    <property type="molecule type" value="Genomic_DNA"/>
</dbReference>
<organism evidence="5 6">
    <name type="scientific">Baekduia soli</name>
    <dbReference type="NCBI Taxonomy" id="496014"/>
    <lineage>
        <taxon>Bacteria</taxon>
        <taxon>Bacillati</taxon>
        <taxon>Actinomycetota</taxon>
        <taxon>Thermoleophilia</taxon>
        <taxon>Solirubrobacterales</taxon>
        <taxon>Baekduiaceae</taxon>
        <taxon>Baekduia</taxon>
    </lineage>
</organism>
<dbReference type="InterPro" id="IPR046540">
    <property type="entry name" value="DMFA2_C"/>
</dbReference>
<keyword evidence="2" id="KW-1133">Transmembrane helix</keyword>
<protein>
    <submittedName>
        <fullName evidence="5">Uncharacterized protein</fullName>
    </submittedName>
</protein>
<dbReference type="Proteomes" id="UP000321805">
    <property type="component" value="Chromosome"/>
</dbReference>
<name>A0A5B8UD75_9ACTN</name>
<dbReference type="InterPro" id="IPR029062">
    <property type="entry name" value="Class_I_gatase-like"/>
</dbReference>
<gene>
    <name evidence="5" type="ORF">FSW04_04295</name>
</gene>
<evidence type="ECO:0000259" key="4">
    <source>
        <dbReference type="Pfam" id="PF20254"/>
    </source>
</evidence>
<dbReference type="KEGG" id="bsol:FSW04_04295"/>
<evidence type="ECO:0000313" key="5">
    <source>
        <dbReference type="EMBL" id="QEC50641.1"/>
    </source>
</evidence>
<feature type="compositionally biased region" description="Pro residues" evidence="1">
    <location>
        <begin position="1"/>
        <end position="10"/>
    </location>
</feature>
<feature type="domain" description="FlgD/Vpr Ig-like" evidence="3">
    <location>
        <begin position="106"/>
        <end position="169"/>
    </location>
</feature>
<dbReference type="Pfam" id="PF20254">
    <property type="entry name" value="DMFA2_C"/>
    <property type="match status" value="1"/>
</dbReference>
<feature type="region of interest" description="Disordered" evidence="1">
    <location>
        <begin position="1"/>
        <end position="37"/>
    </location>
</feature>
<dbReference type="AlphaFoldDB" id="A0A5B8UD75"/>
<accession>A0A5B8UD75</accession>
<dbReference type="Pfam" id="PF13860">
    <property type="entry name" value="FlgD_ig"/>
    <property type="match status" value="1"/>
</dbReference>